<reference evidence="7" key="1">
    <citation type="submission" date="2025-05" db="UniProtKB">
        <authorList>
            <consortium name="RefSeq"/>
        </authorList>
    </citation>
    <scope>NUCLEOTIDE SEQUENCE [LARGE SCALE GENOMIC DNA]</scope>
    <source>
        <strain evidence="7">14028-0561.14</strain>
    </source>
</reference>
<dbReference type="OrthoDB" id="407442at2759"/>
<accession>A0A6P4J2L3</accession>
<dbReference type="PANTHER" id="PTHR13798">
    <property type="entry name" value="RNA BINDING MOTIF RBM PROTEIN -RELATED"/>
    <property type="match status" value="1"/>
</dbReference>
<sequence length="244" mass="28107">MDFQSLMQQMYSNAGGMPLMMPPSQNGYGYGQQQPFCPFPLNGIHLEQQPEPEEDDEDDEEQRTLFCGNLDERVSEEILYEVFLQAGPIEEVRIPTDNMGRQRNFGFVTYQHQCAVPFALQLYQGLELYQKKVTIKQQGADRARQQQQQNASSFGPNRLRNPFSIEPPPTAASSPSAPHRNRHSMHGAKPYDRKPGGNSGDQRRRSDSSVMERNRPRQQQQHHHQHLPGGSRHSDQRHNQRRLF</sequence>
<dbReference type="SMART" id="SM00360">
    <property type="entry name" value="RRM"/>
    <property type="match status" value="1"/>
</dbReference>
<evidence type="ECO:0000313" key="8">
    <source>
        <dbReference type="RefSeq" id="XP_017029561.1"/>
    </source>
</evidence>
<name>A0A6P4J2L3_DROKI</name>
<evidence type="ECO:0000313" key="7">
    <source>
        <dbReference type="Proteomes" id="UP001652661"/>
    </source>
</evidence>
<dbReference type="GO" id="GO:0000381">
    <property type="term" value="P:regulation of alternative mRNA splicing, via spliceosome"/>
    <property type="evidence" value="ECO:0007669"/>
    <property type="project" value="TreeGrafter"/>
</dbReference>
<feature type="domain" description="RRM" evidence="6">
    <location>
        <begin position="63"/>
        <end position="140"/>
    </location>
</feature>
<comment type="subcellular location">
    <subcellularLocation>
        <location evidence="1">Nucleus</location>
        <location evidence="1">Nucleoplasm</location>
    </subcellularLocation>
</comment>
<dbReference type="Proteomes" id="UP001652661">
    <property type="component" value="Chromosome 2L"/>
</dbReference>
<dbReference type="GO" id="GO:0005654">
    <property type="term" value="C:nucleoplasm"/>
    <property type="evidence" value="ECO:0007669"/>
    <property type="project" value="UniProtKB-SubCell"/>
</dbReference>
<gene>
    <name evidence="8" type="primary">LOC108079674</name>
</gene>
<dbReference type="GO" id="GO:0003727">
    <property type="term" value="F:single-stranded RNA binding"/>
    <property type="evidence" value="ECO:0007669"/>
    <property type="project" value="TreeGrafter"/>
</dbReference>
<evidence type="ECO:0000256" key="4">
    <source>
        <dbReference type="PROSITE-ProRule" id="PRU00176"/>
    </source>
</evidence>
<evidence type="ECO:0000259" key="6">
    <source>
        <dbReference type="PROSITE" id="PS50102"/>
    </source>
</evidence>
<dbReference type="CDD" id="cd12336">
    <property type="entry name" value="RRM_RBM7_like"/>
    <property type="match status" value="1"/>
</dbReference>
<protein>
    <submittedName>
        <fullName evidence="8">RNA-binding protein 7</fullName>
    </submittedName>
</protein>
<dbReference type="Gene3D" id="3.30.70.330">
    <property type="match status" value="1"/>
</dbReference>
<proteinExistence type="predicted"/>
<evidence type="ECO:0000256" key="3">
    <source>
        <dbReference type="ARBA" id="ARBA00023242"/>
    </source>
</evidence>
<dbReference type="RefSeq" id="XP_017029561.1">
    <property type="nucleotide sequence ID" value="XM_017174072.3"/>
</dbReference>
<dbReference type="InterPro" id="IPR012677">
    <property type="entry name" value="Nucleotide-bd_a/b_plait_sf"/>
</dbReference>
<feature type="compositionally biased region" description="Basic and acidic residues" evidence="5">
    <location>
        <begin position="189"/>
        <end position="215"/>
    </location>
</feature>
<evidence type="ECO:0000256" key="1">
    <source>
        <dbReference type="ARBA" id="ARBA00004642"/>
    </source>
</evidence>
<dbReference type="AlphaFoldDB" id="A0A6P4J2L3"/>
<dbReference type="SUPFAM" id="SSF54928">
    <property type="entry name" value="RNA-binding domain, RBD"/>
    <property type="match status" value="1"/>
</dbReference>
<evidence type="ECO:0000256" key="5">
    <source>
        <dbReference type="SAM" id="MobiDB-lite"/>
    </source>
</evidence>
<dbReference type="GeneID" id="108079674"/>
<keyword evidence="2 4" id="KW-0694">RNA-binding</keyword>
<dbReference type="InterPro" id="IPR000504">
    <property type="entry name" value="RRM_dom"/>
</dbReference>
<dbReference type="InterPro" id="IPR035979">
    <property type="entry name" value="RBD_domain_sf"/>
</dbReference>
<feature type="region of interest" description="Disordered" evidence="5">
    <location>
        <begin position="139"/>
        <end position="244"/>
    </location>
</feature>
<evidence type="ECO:0000256" key="2">
    <source>
        <dbReference type="ARBA" id="ARBA00022884"/>
    </source>
</evidence>
<dbReference type="Pfam" id="PF00076">
    <property type="entry name" value="RRM_1"/>
    <property type="match status" value="1"/>
</dbReference>
<dbReference type="PROSITE" id="PS50102">
    <property type="entry name" value="RRM"/>
    <property type="match status" value="1"/>
</dbReference>
<reference evidence="8" key="2">
    <citation type="submission" date="2025-08" db="UniProtKB">
        <authorList>
            <consortium name="RefSeq"/>
        </authorList>
    </citation>
    <scope>IDENTIFICATION</scope>
    <source>
        <strain evidence="8">14028-0561.14</strain>
        <tissue evidence="8">Whole fly</tissue>
    </source>
</reference>
<organism evidence="7 8">
    <name type="scientific">Drosophila kikkawai</name>
    <name type="common">Fruit fly</name>
    <dbReference type="NCBI Taxonomy" id="30033"/>
    <lineage>
        <taxon>Eukaryota</taxon>
        <taxon>Metazoa</taxon>
        <taxon>Ecdysozoa</taxon>
        <taxon>Arthropoda</taxon>
        <taxon>Hexapoda</taxon>
        <taxon>Insecta</taxon>
        <taxon>Pterygota</taxon>
        <taxon>Neoptera</taxon>
        <taxon>Endopterygota</taxon>
        <taxon>Diptera</taxon>
        <taxon>Brachycera</taxon>
        <taxon>Muscomorpha</taxon>
        <taxon>Ephydroidea</taxon>
        <taxon>Drosophilidae</taxon>
        <taxon>Drosophila</taxon>
        <taxon>Sophophora</taxon>
    </lineage>
</organism>
<keyword evidence="3" id="KW-0539">Nucleus</keyword>
<dbReference type="OMA" id="FVTYQHK"/>
<keyword evidence="7" id="KW-1185">Reference proteome</keyword>
<dbReference type="InterPro" id="IPR052285">
    <property type="entry name" value="NEXT_complex_subunit"/>
</dbReference>
<dbReference type="PANTHER" id="PTHR13798:SF11">
    <property type="entry name" value="RNA-BINDING PROTEIN 7-RELATED"/>
    <property type="match status" value="1"/>
</dbReference>